<sequence>MMKSFSALLVPILLSIAHVAGGSNSGGFLSQADCNGSTFKFVDILEVGPDPDYIITVTPIMSGLCPTSSGQMKNSTLNLNTCLGNNDAHLYWKKNGMFQTTCGCSLQIPNLCCGCERTNGSTVPSGICIDLDQGVAANGGQLNCDNLPSNN</sequence>
<dbReference type="SMART" id="SM01111">
    <property type="entry name" value="CVNH"/>
    <property type="match status" value="1"/>
</dbReference>
<dbReference type="SUPFAM" id="SSF51322">
    <property type="entry name" value="Cyanovirin-N"/>
    <property type="match status" value="1"/>
</dbReference>
<feature type="signal peptide" evidence="1">
    <location>
        <begin position="1"/>
        <end position="22"/>
    </location>
</feature>
<evidence type="ECO:0000313" key="3">
    <source>
        <dbReference type="EMBL" id="QSZ29141.1"/>
    </source>
</evidence>
<dbReference type="InterPro" id="IPR036673">
    <property type="entry name" value="Cyanovirin-N_sf"/>
</dbReference>
<evidence type="ECO:0000256" key="1">
    <source>
        <dbReference type="SAM" id="SignalP"/>
    </source>
</evidence>
<keyword evidence="1" id="KW-0732">Signal</keyword>
<gene>
    <name evidence="3" type="ORF">DSL72_003652</name>
</gene>
<name>A0A8A3P2W8_9HELO</name>
<evidence type="ECO:0000313" key="4">
    <source>
        <dbReference type="Proteomes" id="UP000672032"/>
    </source>
</evidence>
<dbReference type="Proteomes" id="UP000672032">
    <property type="component" value="Chromosome 1"/>
</dbReference>
<evidence type="ECO:0000259" key="2">
    <source>
        <dbReference type="SMART" id="SM01111"/>
    </source>
</evidence>
<feature type="chain" id="PRO_5032987435" description="Cyanovirin-N domain-containing protein" evidence="1">
    <location>
        <begin position="23"/>
        <end position="151"/>
    </location>
</feature>
<dbReference type="Pfam" id="PF08881">
    <property type="entry name" value="CVNH"/>
    <property type="match status" value="1"/>
</dbReference>
<protein>
    <recommendedName>
        <fullName evidence="2">Cyanovirin-N domain-containing protein</fullName>
    </recommendedName>
</protein>
<accession>A0A8A3P2W8</accession>
<organism evidence="3 4">
    <name type="scientific">Monilinia vaccinii-corymbosi</name>
    <dbReference type="NCBI Taxonomy" id="61207"/>
    <lineage>
        <taxon>Eukaryota</taxon>
        <taxon>Fungi</taxon>
        <taxon>Dikarya</taxon>
        <taxon>Ascomycota</taxon>
        <taxon>Pezizomycotina</taxon>
        <taxon>Leotiomycetes</taxon>
        <taxon>Helotiales</taxon>
        <taxon>Sclerotiniaceae</taxon>
        <taxon>Monilinia</taxon>
    </lineage>
</organism>
<reference evidence="3" key="1">
    <citation type="submission" date="2020-10" db="EMBL/GenBank/DDBJ databases">
        <title>Genome Sequence of Monilinia vaccinii-corymbosi Sheds Light on Mummy Berry Disease Infection of Blueberry and Mating Type.</title>
        <authorList>
            <person name="Yow A.G."/>
            <person name="Zhang Y."/>
            <person name="Bansal K."/>
            <person name="Eacker S.M."/>
            <person name="Sullivan S."/>
            <person name="Liachko I."/>
            <person name="Cubeta M.A."/>
            <person name="Rollins J.A."/>
            <person name="Ashrafi H."/>
        </authorList>
    </citation>
    <scope>NUCLEOTIDE SEQUENCE</scope>
    <source>
        <strain evidence="3">RL-1</strain>
    </source>
</reference>
<dbReference type="InterPro" id="IPR011058">
    <property type="entry name" value="Cyanovirin-N"/>
</dbReference>
<dbReference type="OrthoDB" id="4672515at2759"/>
<dbReference type="EMBL" id="CP063405">
    <property type="protein sequence ID" value="QSZ29141.1"/>
    <property type="molecule type" value="Genomic_DNA"/>
</dbReference>
<keyword evidence="4" id="KW-1185">Reference proteome</keyword>
<dbReference type="Gene3D" id="2.30.60.10">
    <property type="entry name" value="Cyanovirin-N"/>
    <property type="match status" value="1"/>
</dbReference>
<feature type="domain" description="Cyanovirin-N" evidence="2">
    <location>
        <begin position="52"/>
        <end position="144"/>
    </location>
</feature>
<dbReference type="AlphaFoldDB" id="A0A8A3P2W8"/>
<proteinExistence type="predicted"/>